<dbReference type="SMART" id="SM00829">
    <property type="entry name" value="PKS_ER"/>
    <property type="match status" value="1"/>
</dbReference>
<dbReference type="InterPro" id="IPR020843">
    <property type="entry name" value="ER"/>
</dbReference>
<dbReference type="SUPFAM" id="SSF50129">
    <property type="entry name" value="GroES-like"/>
    <property type="match status" value="1"/>
</dbReference>
<sequence length="331" mass="34150">MIPGTMKAIEFTAGGGPEVISVVERPVPQPGPGEVLVKVAAAGLNRADSQQRKGFYPPPPGASDIPGLEISGTIVARGEGATQYDDAAEVCALLTGGGYAEFAVVPEGQLFPVPRGVSLVEAAALPEVAATVWSNLGMTAGVQAGEWVLIHGASGGIGTMAVQVCALLGAKPIVTGSSAEKLNYALGLGAVAAINYRTENFAERVQEITEGHGADVILDVVGAKYLQDNVASLAVDGRMVVIGLLGGRVAELDLGQVLSRRLSILGTTLRARPLEAKARIVAATLEHVWPLIESGQVTIPVDNTFALADARAAHEYFDAGDFLGKVLLTVE</sequence>
<dbReference type="PANTHER" id="PTHR48106:SF8">
    <property type="entry name" value="OS02G0805600 PROTEIN"/>
    <property type="match status" value="1"/>
</dbReference>
<evidence type="ECO:0000313" key="4">
    <source>
        <dbReference type="EMBL" id="MBB5512386.1"/>
    </source>
</evidence>
<proteinExistence type="predicted"/>
<keyword evidence="1" id="KW-0521">NADP</keyword>
<dbReference type="NCBIfam" id="TIGR02824">
    <property type="entry name" value="quinone_pig3"/>
    <property type="match status" value="1"/>
</dbReference>
<evidence type="ECO:0000313" key="5">
    <source>
        <dbReference type="Proteomes" id="UP000580797"/>
    </source>
</evidence>
<reference evidence="4 5" key="1">
    <citation type="submission" date="2020-08" db="EMBL/GenBank/DDBJ databases">
        <title>Sequencing the genomes of 1000 actinobacteria strains.</title>
        <authorList>
            <person name="Klenk H.-P."/>
        </authorList>
    </citation>
    <scope>NUCLEOTIDE SEQUENCE [LARGE SCALE GENOMIC DNA]</scope>
    <source>
        <strain evidence="4 5">DSM 105783</strain>
    </source>
</reference>
<dbReference type="EMBL" id="JACHDR010000001">
    <property type="protein sequence ID" value="MBB5512386.1"/>
    <property type="molecule type" value="Genomic_DNA"/>
</dbReference>
<organism evidence="4 5">
    <name type="scientific">Neomicrococcus aestuarii</name>
    <dbReference type="NCBI Taxonomy" id="556325"/>
    <lineage>
        <taxon>Bacteria</taxon>
        <taxon>Bacillati</taxon>
        <taxon>Actinomycetota</taxon>
        <taxon>Actinomycetes</taxon>
        <taxon>Micrococcales</taxon>
        <taxon>Micrococcaceae</taxon>
        <taxon>Neomicrococcus</taxon>
    </lineage>
</organism>
<dbReference type="Pfam" id="PF00107">
    <property type="entry name" value="ADH_zinc_N"/>
    <property type="match status" value="1"/>
</dbReference>
<evidence type="ECO:0000256" key="2">
    <source>
        <dbReference type="ARBA" id="ARBA00023002"/>
    </source>
</evidence>
<protein>
    <submittedName>
        <fullName evidence="4">Putative PIG3 family NAD(P)H quinone oxidoreductase</fullName>
    </submittedName>
</protein>
<gene>
    <name evidence="4" type="ORF">HD598_001073</name>
</gene>
<evidence type="ECO:0000259" key="3">
    <source>
        <dbReference type="SMART" id="SM00829"/>
    </source>
</evidence>
<dbReference type="InterPro" id="IPR013154">
    <property type="entry name" value="ADH-like_N"/>
</dbReference>
<comment type="caution">
    <text evidence="4">The sequence shown here is derived from an EMBL/GenBank/DDBJ whole genome shotgun (WGS) entry which is preliminary data.</text>
</comment>
<dbReference type="InterPro" id="IPR011032">
    <property type="entry name" value="GroES-like_sf"/>
</dbReference>
<dbReference type="CDD" id="cd05276">
    <property type="entry name" value="p53_inducible_oxidoreductase"/>
    <property type="match status" value="1"/>
</dbReference>
<dbReference type="Proteomes" id="UP000580797">
    <property type="component" value="Unassembled WGS sequence"/>
</dbReference>
<keyword evidence="2" id="KW-0560">Oxidoreductase</keyword>
<dbReference type="AlphaFoldDB" id="A0A7W8TVP2"/>
<feature type="domain" description="Enoyl reductase (ER)" evidence="3">
    <location>
        <begin position="15"/>
        <end position="328"/>
    </location>
</feature>
<dbReference type="GO" id="GO:0016651">
    <property type="term" value="F:oxidoreductase activity, acting on NAD(P)H"/>
    <property type="evidence" value="ECO:0007669"/>
    <property type="project" value="TreeGrafter"/>
</dbReference>
<evidence type="ECO:0000256" key="1">
    <source>
        <dbReference type="ARBA" id="ARBA00022857"/>
    </source>
</evidence>
<accession>A0A7W8TVP2</accession>
<dbReference type="PANTHER" id="PTHR48106">
    <property type="entry name" value="QUINONE OXIDOREDUCTASE PIG3-RELATED"/>
    <property type="match status" value="1"/>
</dbReference>
<dbReference type="SUPFAM" id="SSF51735">
    <property type="entry name" value="NAD(P)-binding Rossmann-fold domains"/>
    <property type="match status" value="1"/>
</dbReference>
<dbReference type="Gene3D" id="3.40.50.720">
    <property type="entry name" value="NAD(P)-binding Rossmann-like Domain"/>
    <property type="match status" value="1"/>
</dbReference>
<name>A0A7W8TVP2_9MICC</name>
<dbReference type="GO" id="GO:0070402">
    <property type="term" value="F:NADPH binding"/>
    <property type="evidence" value="ECO:0007669"/>
    <property type="project" value="TreeGrafter"/>
</dbReference>
<dbReference type="InterPro" id="IPR036291">
    <property type="entry name" value="NAD(P)-bd_dom_sf"/>
</dbReference>
<dbReference type="Pfam" id="PF08240">
    <property type="entry name" value="ADH_N"/>
    <property type="match status" value="1"/>
</dbReference>
<dbReference type="Gene3D" id="3.90.180.10">
    <property type="entry name" value="Medium-chain alcohol dehydrogenases, catalytic domain"/>
    <property type="match status" value="1"/>
</dbReference>
<dbReference type="InterPro" id="IPR013149">
    <property type="entry name" value="ADH-like_C"/>
</dbReference>
<dbReference type="InterPro" id="IPR014189">
    <property type="entry name" value="Quinone_OxRdtase_PIG3"/>
</dbReference>